<evidence type="ECO:0000313" key="1">
    <source>
        <dbReference type="EMBL" id="KAK7269422.1"/>
    </source>
</evidence>
<protein>
    <submittedName>
        <fullName evidence="1">Uncharacterized protein</fullName>
    </submittedName>
</protein>
<name>A0AAN9I7U1_CROPI</name>
<proteinExistence type="predicted"/>
<accession>A0AAN9I7U1</accession>
<dbReference type="EMBL" id="JAYWIO010000004">
    <property type="protein sequence ID" value="KAK7269422.1"/>
    <property type="molecule type" value="Genomic_DNA"/>
</dbReference>
<comment type="caution">
    <text evidence="1">The sequence shown here is derived from an EMBL/GenBank/DDBJ whole genome shotgun (WGS) entry which is preliminary data.</text>
</comment>
<sequence>MNVVIDLSFRFEFYGLNALAGVLEGSLLSCVAISAPNTGGALVHRITPRNTEAGISEHALMLTKQLS</sequence>
<keyword evidence="2" id="KW-1185">Reference proteome</keyword>
<reference evidence="1 2" key="1">
    <citation type="submission" date="2024-01" db="EMBL/GenBank/DDBJ databases">
        <title>The genomes of 5 underutilized Papilionoideae crops provide insights into root nodulation and disease resistanc.</title>
        <authorList>
            <person name="Yuan L."/>
        </authorList>
    </citation>
    <scope>NUCLEOTIDE SEQUENCE [LARGE SCALE GENOMIC DNA]</scope>
    <source>
        <strain evidence="1">ZHUSHIDOU_FW_LH</strain>
        <tissue evidence="1">Leaf</tissue>
    </source>
</reference>
<dbReference type="Proteomes" id="UP001372338">
    <property type="component" value="Unassembled WGS sequence"/>
</dbReference>
<dbReference type="AlphaFoldDB" id="A0AAN9I7U1"/>
<gene>
    <name evidence="1" type="ORF">RIF29_22148</name>
</gene>
<evidence type="ECO:0000313" key="2">
    <source>
        <dbReference type="Proteomes" id="UP001372338"/>
    </source>
</evidence>
<organism evidence="1 2">
    <name type="scientific">Crotalaria pallida</name>
    <name type="common">Smooth rattlebox</name>
    <name type="synonym">Crotalaria striata</name>
    <dbReference type="NCBI Taxonomy" id="3830"/>
    <lineage>
        <taxon>Eukaryota</taxon>
        <taxon>Viridiplantae</taxon>
        <taxon>Streptophyta</taxon>
        <taxon>Embryophyta</taxon>
        <taxon>Tracheophyta</taxon>
        <taxon>Spermatophyta</taxon>
        <taxon>Magnoliopsida</taxon>
        <taxon>eudicotyledons</taxon>
        <taxon>Gunneridae</taxon>
        <taxon>Pentapetalae</taxon>
        <taxon>rosids</taxon>
        <taxon>fabids</taxon>
        <taxon>Fabales</taxon>
        <taxon>Fabaceae</taxon>
        <taxon>Papilionoideae</taxon>
        <taxon>50 kb inversion clade</taxon>
        <taxon>genistoids sensu lato</taxon>
        <taxon>core genistoids</taxon>
        <taxon>Crotalarieae</taxon>
        <taxon>Crotalaria</taxon>
    </lineage>
</organism>